<dbReference type="InterPro" id="IPR031311">
    <property type="entry name" value="CHIT_BIND_RR_consensus"/>
</dbReference>
<evidence type="ECO:0000256" key="2">
    <source>
        <dbReference type="PROSITE-ProRule" id="PRU00497"/>
    </source>
</evidence>
<dbReference type="GO" id="GO:0008010">
    <property type="term" value="F:structural constituent of chitin-based larval cuticle"/>
    <property type="evidence" value="ECO:0007669"/>
    <property type="project" value="TreeGrafter"/>
</dbReference>
<proteinExistence type="predicted"/>
<evidence type="ECO:0000256" key="3">
    <source>
        <dbReference type="SAM" id="SignalP"/>
    </source>
</evidence>
<protein>
    <submittedName>
        <fullName evidence="4">Pupal cuticle protein Edg-78E</fullName>
    </submittedName>
</protein>
<dbReference type="Pfam" id="PF00379">
    <property type="entry name" value="Chitin_bind_4"/>
    <property type="match status" value="1"/>
</dbReference>
<dbReference type="InterPro" id="IPR000618">
    <property type="entry name" value="Insect_cuticle"/>
</dbReference>
<reference evidence="4" key="1">
    <citation type="submission" date="2015-06" db="EMBL/GenBank/DDBJ databases">
        <authorList>
            <person name="Hoefler B.C."/>
            <person name="Straight P.D."/>
        </authorList>
    </citation>
    <scope>NUCLEOTIDE SEQUENCE</scope>
</reference>
<dbReference type="GO" id="GO:0062129">
    <property type="term" value="C:chitin-based extracellular matrix"/>
    <property type="evidence" value="ECO:0007669"/>
    <property type="project" value="TreeGrafter"/>
</dbReference>
<accession>A0A0K8VT56</accession>
<keyword evidence="1 2" id="KW-0193">Cuticle</keyword>
<keyword evidence="3" id="KW-0732">Signal</keyword>
<dbReference type="PROSITE" id="PS51155">
    <property type="entry name" value="CHIT_BIND_RR_2"/>
    <property type="match status" value="1"/>
</dbReference>
<dbReference type="GeneID" id="108972922"/>
<dbReference type="AlphaFoldDB" id="A0A0K8VT56"/>
<dbReference type="PANTHER" id="PTHR10380:SF238">
    <property type="entry name" value="CUTICULAR PROTEIN 65EA-RELATED"/>
    <property type="match status" value="1"/>
</dbReference>
<feature type="signal peptide" evidence="3">
    <location>
        <begin position="1"/>
        <end position="18"/>
    </location>
</feature>
<evidence type="ECO:0000256" key="1">
    <source>
        <dbReference type="ARBA" id="ARBA00022460"/>
    </source>
</evidence>
<name>A0A0K8VT56_BACLA</name>
<sequence length="122" mass="13438">MLKHLICVALCLLTFVCADNIDKNAEIRSFQSDASDAEGNYQFSYETSNGIQRQEAGSLAGVRGSLNYVSPEGERISLSYTADEEGFHPTGDHLPTPPPVPAYVLRALEYIRAHPPLLKEEN</sequence>
<organism evidence="4">
    <name type="scientific">Bactrocera latifrons</name>
    <name type="common">Malaysian fruit fly</name>
    <name type="synonym">Chaetodacus latifrons</name>
    <dbReference type="NCBI Taxonomy" id="174628"/>
    <lineage>
        <taxon>Eukaryota</taxon>
        <taxon>Metazoa</taxon>
        <taxon>Ecdysozoa</taxon>
        <taxon>Arthropoda</taxon>
        <taxon>Hexapoda</taxon>
        <taxon>Insecta</taxon>
        <taxon>Pterygota</taxon>
        <taxon>Neoptera</taxon>
        <taxon>Endopterygota</taxon>
        <taxon>Diptera</taxon>
        <taxon>Brachycera</taxon>
        <taxon>Muscomorpha</taxon>
        <taxon>Tephritoidea</taxon>
        <taxon>Tephritidae</taxon>
        <taxon>Bactrocera</taxon>
        <taxon>Bactrocera</taxon>
    </lineage>
</organism>
<dbReference type="PANTHER" id="PTHR10380">
    <property type="entry name" value="CUTICLE PROTEIN"/>
    <property type="match status" value="1"/>
</dbReference>
<gene>
    <name evidence="4" type="primary">Edg78E_16</name>
    <name evidence="4" type="ORF">c0_g1_i1</name>
</gene>
<dbReference type="InterPro" id="IPR050468">
    <property type="entry name" value="Cuticle_Struct_Prot"/>
</dbReference>
<dbReference type="CTD" id="40354"/>
<feature type="chain" id="PRO_5005522404" evidence="3">
    <location>
        <begin position="19"/>
        <end position="122"/>
    </location>
</feature>
<evidence type="ECO:0000313" key="4">
    <source>
        <dbReference type="EMBL" id="JAI42072.1"/>
    </source>
</evidence>
<dbReference type="PROSITE" id="PS00233">
    <property type="entry name" value="CHIT_BIND_RR_1"/>
    <property type="match status" value="1"/>
</dbReference>
<dbReference type="OrthoDB" id="6343684at2759"/>
<dbReference type="PRINTS" id="PR00947">
    <property type="entry name" value="CUTICLE"/>
</dbReference>
<dbReference type="EMBL" id="GDHF01010242">
    <property type="protein sequence ID" value="JAI42072.1"/>
    <property type="molecule type" value="Transcribed_RNA"/>
</dbReference>